<keyword evidence="4" id="KW-1185">Reference proteome</keyword>
<keyword evidence="2" id="KW-0732">Signal</keyword>
<evidence type="ECO:0000256" key="2">
    <source>
        <dbReference type="SAM" id="SignalP"/>
    </source>
</evidence>
<proteinExistence type="predicted"/>
<dbReference type="AlphaFoldDB" id="A0A432YSI0"/>
<feature type="signal peptide" evidence="2">
    <location>
        <begin position="1"/>
        <end position="22"/>
    </location>
</feature>
<dbReference type="InterPro" id="IPR021342">
    <property type="entry name" value="DUF2959"/>
</dbReference>
<reference evidence="4" key="1">
    <citation type="journal article" date="2018" name="Front. Microbiol.">
        <title>Genome-Based Analysis Reveals the Taxonomy and Diversity of the Family Idiomarinaceae.</title>
        <authorList>
            <person name="Liu Y."/>
            <person name="Lai Q."/>
            <person name="Shao Z."/>
        </authorList>
    </citation>
    <scope>NUCLEOTIDE SEQUENCE [LARGE SCALE GENOMIC DNA]</scope>
    <source>
        <strain evidence="4">R22</strain>
    </source>
</reference>
<feature type="chain" id="PRO_5019001453" evidence="2">
    <location>
        <begin position="23"/>
        <end position="216"/>
    </location>
</feature>
<feature type="coiled-coil region" evidence="1">
    <location>
        <begin position="124"/>
        <end position="151"/>
    </location>
</feature>
<accession>A0A432YSI0</accession>
<evidence type="ECO:0000313" key="3">
    <source>
        <dbReference type="EMBL" id="RUO64651.1"/>
    </source>
</evidence>
<evidence type="ECO:0000313" key="4">
    <source>
        <dbReference type="Proteomes" id="UP000288058"/>
    </source>
</evidence>
<organism evidence="3 4">
    <name type="scientific">Idiomarina ramblicola</name>
    <dbReference type="NCBI Taxonomy" id="263724"/>
    <lineage>
        <taxon>Bacteria</taxon>
        <taxon>Pseudomonadati</taxon>
        <taxon>Pseudomonadota</taxon>
        <taxon>Gammaproteobacteria</taxon>
        <taxon>Alteromonadales</taxon>
        <taxon>Idiomarinaceae</taxon>
        <taxon>Idiomarina</taxon>
    </lineage>
</organism>
<gene>
    <name evidence="3" type="ORF">CWI78_12160</name>
</gene>
<comment type="caution">
    <text evidence="3">The sequence shown here is derived from an EMBL/GenBank/DDBJ whole genome shotgun (WGS) entry which is preliminary data.</text>
</comment>
<evidence type="ECO:0000256" key="1">
    <source>
        <dbReference type="SAM" id="Coils"/>
    </source>
</evidence>
<sequence>MKKWTLPLVAVFMLSACQSAYYGTMEKFGVEKRDILVDRVDDARDSQTDAQEEFRSALERLDEMLNIDGGKLEEQYNALSGDYEDSKDAAQKVRSRIDEVDEVANDLFDEWSEELSEYSNDTMRRESERQLRETERRYAELLRVMERAADKMQPVLDKMQDNVLYLKHNLNAKAIDAIRGEFSNLQNDISVLIKDMEAAVTESNRFIEAMQDSQSD</sequence>
<keyword evidence="1" id="KW-0175">Coiled coil</keyword>
<dbReference type="PROSITE" id="PS51257">
    <property type="entry name" value="PROKAR_LIPOPROTEIN"/>
    <property type="match status" value="1"/>
</dbReference>
<dbReference type="Proteomes" id="UP000288058">
    <property type="component" value="Unassembled WGS sequence"/>
</dbReference>
<dbReference type="OrthoDB" id="9780401at2"/>
<dbReference type="RefSeq" id="WP_126783070.1">
    <property type="nucleotide sequence ID" value="NZ_PIQC01000010.1"/>
</dbReference>
<dbReference type="Pfam" id="PF11172">
    <property type="entry name" value="DUF2959"/>
    <property type="match status" value="1"/>
</dbReference>
<dbReference type="EMBL" id="PIQC01000010">
    <property type="protein sequence ID" value="RUO64651.1"/>
    <property type="molecule type" value="Genomic_DNA"/>
</dbReference>
<protein>
    <submittedName>
        <fullName evidence="3">DUF2959 domain-containing protein</fullName>
    </submittedName>
</protein>
<name>A0A432YSI0_9GAMM</name>